<gene>
    <name evidence="2" type="ORF">L618_000100002420</name>
</gene>
<dbReference type="PROSITE" id="PS51186">
    <property type="entry name" value="GNAT"/>
    <property type="match status" value="1"/>
</dbReference>
<dbReference type="InterPro" id="IPR000182">
    <property type="entry name" value="GNAT_dom"/>
</dbReference>
<feature type="domain" description="N-acetyltransferase" evidence="1">
    <location>
        <begin position="16"/>
        <end position="180"/>
    </location>
</feature>
<reference evidence="2 3" key="1">
    <citation type="submission" date="2019-07" db="EMBL/GenBank/DDBJ databases">
        <title>Genome sequencing of lignin-degrading bacterial isolates.</title>
        <authorList>
            <person name="Gladden J."/>
        </authorList>
    </citation>
    <scope>NUCLEOTIDE SEQUENCE [LARGE SCALE GENOMIC DNA]</scope>
    <source>
        <strain evidence="2 3">J45</strain>
    </source>
</reference>
<organism evidence="2 3">
    <name type="scientific">Rhodococcus rhodochrous J45</name>
    <dbReference type="NCBI Taxonomy" id="935266"/>
    <lineage>
        <taxon>Bacteria</taxon>
        <taxon>Bacillati</taxon>
        <taxon>Actinomycetota</taxon>
        <taxon>Actinomycetes</taxon>
        <taxon>Mycobacteriales</taxon>
        <taxon>Nocardiaceae</taxon>
        <taxon>Rhodococcus</taxon>
    </lineage>
</organism>
<proteinExistence type="predicted"/>
<dbReference type="EMBL" id="VLJT01000001">
    <property type="protein sequence ID" value="TWH24788.1"/>
    <property type="molecule type" value="Genomic_DNA"/>
</dbReference>
<dbReference type="PANTHER" id="PTHR43610">
    <property type="entry name" value="BLL6696 PROTEIN"/>
    <property type="match status" value="1"/>
</dbReference>
<evidence type="ECO:0000313" key="2">
    <source>
        <dbReference type="EMBL" id="TWH24788.1"/>
    </source>
</evidence>
<dbReference type="InterPro" id="IPR016181">
    <property type="entry name" value="Acyl_CoA_acyltransferase"/>
</dbReference>
<dbReference type="Proteomes" id="UP000317573">
    <property type="component" value="Unassembled WGS sequence"/>
</dbReference>
<dbReference type="PANTHER" id="PTHR43610:SF1">
    <property type="entry name" value="N-ACETYLTRANSFERASE DOMAIN-CONTAINING PROTEIN"/>
    <property type="match status" value="1"/>
</dbReference>
<keyword evidence="2" id="KW-0808">Transferase</keyword>
<name>A0A562ESN9_RHORH</name>
<comment type="caution">
    <text evidence="2">The sequence shown here is derived from an EMBL/GenBank/DDBJ whole genome shotgun (WGS) entry which is preliminary data.</text>
</comment>
<dbReference type="Gene3D" id="3.40.630.30">
    <property type="match status" value="1"/>
</dbReference>
<dbReference type="RefSeq" id="WP_145690785.1">
    <property type="nucleotide sequence ID" value="NZ_VLJT01000001.1"/>
</dbReference>
<accession>A0A562ESN9</accession>
<evidence type="ECO:0000313" key="3">
    <source>
        <dbReference type="Proteomes" id="UP000317573"/>
    </source>
</evidence>
<protein>
    <submittedName>
        <fullName evidence="2">RimJ/RimL family protein N-acetyltransferase</fullName>
    </submittedName>
</protein>
<dbReference type="Pfam" id="PF13302">
    <property type="entry name" value="Acetyltransf_3"/>
    <property type="match status" value="1"/>
</dbReference>
<dbReference type="GO" id="GO:0016747">
    <property type="term" value="F:acyltransferase activity, transferring groups other than amino-acyl groups"/>
    <property type="evidence" value="ECO:0007669"/>
    <property type="project" value="InterPro"/>
</dbReference>
<dbReference type="AlphaFoldDB" id="A0A562ESN9"/>
<sequence length="195" mass="22468">MNDNWTEHPLLEGPRIRLEPLDDAHAEGLLKAADDPDTIFAWTHLVIRDLDDARTFVRQAVADPSRLPYAIVDRATGEVLGSTSYYLLEPAHRTLVIGYTWLSTRVQRTHVNSESKLLLLQRAFDNLGAVRVTWHADERNTRSRDALRRLGATEEGLLRKHRRRRDGSWRTTALFSLTDDDWPGVRARLEERPVR</sequence>
<dbReference type="SUPFAM" id="SSF55729">
    <property type="entry name" value="Acyl-CoA N-acyltransferases (Nat)"/>
    <property type="match status" value="1"/>
</dbReference>
<evidence type="ECO:0000259" key="1">
    <source>
        <dbReference type="PROSITE" id="PS51186"/>
    </source>
</evidence>